<dbReference type="SUPFAM" id="SSF48264">
    <property type="entry name" value="Cytochrome P450"/>
    <property type="match status" value="1"/>
</dbReference>
<comment type="cofactor">
    <cofactor evidence="7">
        <name>heme</name>
        <dbReference type="ChEBI" id="CHEBI:30413"/>
    </cofactor>
</comment>
<evidence type="ECO:0000256" key="7">
    <source>
        <dbReference type="PIRSR" id="PIRSR602401-1"/>
    </source>
</evidence>
<name>A0A3A2ZKY6_9EURO</name>
<organism evidence="8 9">
    <name type="scientific">Aspergillus sclerotialis</name>
    <dbReference type="NCBI Taxonomy" id="2070753"/>
    <lineage>
        <taxon>Eukaryota</taxon>
        <taxon>Fungi</taxon>
        <taxon>Dikarya</taxon>
        <taxon>Ascomycota</taxon>
        <taxon>Pezizomycotina</taxon>
        <taxon>Eurotiomycetes</taxon>
        <taxon>Eurotiomycetidae</taxon>
        <taxon>Eurotiales</taxon>
        <taxon>Aspergillaceae</taxon>
        <taxon>Aspergillus</taxon>
        <taxon>Aspergillus subgen. Polypaecilum</taxon>
    </lineage>
</organism>
<evidence type="ECO:0000313" key="9">
    <source>
        <dbReference type="Proteomes" id="UP000266188"/>
    </source>
</evidence>
<protein>
    <submittedName>
        <fullName evidence="8">Cytochrome P450</fullName>
    </submittedName>
</protein>
<dbReference type="STRING" id="2070753.A0A3A2ZKY6"/>
<sequence length="439" mass="50558">MTIIQREFSLGDFFFIDAWPFTDPMCVVTSPKLAHQIAQTNPLPRHPMVTQYVRPLVGTHSMLIQNGAEWKELRTMFRAGFSKQHLMTLVPMMVDHILVFSERLNDIAERQVVCQMEDLATKLTVDVIGRVVLDVELNSQTGDNELVEAFRKSMTWIPNGQQFNLNPLRPVMQKYYEGRMDDYIRRVLRMRYKGKEKRMSRNLIDLALDMYRQEGVGAIEEGDPNELFEQVAIDNRHPEALEKIRAEHDEVLGTDIENAARVLRSNNQLLNRLQYTAAVTKETLRLYPAAGSLRQGDEKTIFTTPDGQVINMKDRLIWLGVHSIHHRADLWLDPDEFHPERFLEGSNYSGHSPDAYRPFERGPRNCIGQELAMIEIQLVMALTLRQFDFKAAFDEWDDRGQSGPIKQAFGDEAYQVFSATAKPKGGMPMRVFKRATKTN</sequence>
<gene>
    <name evidence="8" type="ORF">PHISCL_03843</name>
</gene>
<dbReference type="InterPro" id="IPR001128">
    <property type="entry name" value="Cyt_P450"/>
</dbReference>
<dbReference type="PRINTS" id="PR00463">
    <property type="entry name" value="EP450I"/>
</dbReference>
<dbReference type="GO" id="GO:0020037">
    <property type="term" value="F:heme binding"/>
    <property type="evidence" value="ECO:0007669"/>
    <property type="project" value="InterPro"/>
</dbReference>
<dbReference type="GO" id="GO:0016705">
    <property type="term" value="F:oxidoreductase activity, acting on paired donors, with incorporation or reduction of molecular oxygen"/>
    <property type="evidence" value="ECO:0007669"/>
    <property type="project" value="InterPro"/>
</dbReference>
<dbReference type="InterPro" id="IPR036396">
    <property type="entry name" value="Cyt_P450_sf"/>
</dbReference>
<dbReference type="PRINTS" id="PR00385">
    <property type="entry name" value="P450"/>
</dbReference>
<dbReference type="AlphaFoldDB" id="A0A3A2ZKY6"/>
<dbReference type="PANTHER" id="PTHR24291">
    <property type="entry name" value="CYTOCHROME P450 FAMILY 4"/>
    <property type="match status" value="1"/>
</dbReference>
<dbReference type="EMBL" id="MVGC01000104">
    <property type="protein sequence ID" value="RJE23812.1"/>
    <property type="molecule type" value="Genomic_DNA"/>
</dbReference>
<dbReference type="GO" id="GO:0005506">
    <property type="term" value="F:iron ion binding"/>
    <property type="evidence" value="ECO:0007669"/>
    <property type="project" value="InterPro"/>
</dbReference>
<proteinExistence type="inferred from homology"/>
<dbReference type="Pfam" id="PF00067">
    <property type="entry name" value="p450"/>
    <property type="match status" value="2"/>
</dbReference>
<evidence type="ECO:0000313" key="8">
    <source>
        <dbReference type="EMBL" id="RJE23812.1"/>
    </source>
</evidence>
<keyword evidence="6" id="KW-0503">Monooxygenase</keyword>
<evidence type="ECO:0000256" key="3">
    <source>
        <dbReference type="ARBA" id="ARBA00022723"/>
    </source>
</evidence>
<dbReference type="GO" id="GO:0004497">
    <property type="term" value="F:monooxygenase activity"/>
    <property type="evidence" value="ECO:0007669"/>
    <property type="project" value="UniProtKB-KW"/>
</dbReference>
<dbReference type="Proteomes" id="UP000266188">
    <property type="component" value="Unassembled WGS sequence"/>
</dbReference>
<keyword evidence="4" id="KW-0560">Oxidoreductase</keyword>
<dbReference type="Gene3D" id="1.10.630.10">
    <property type="entry name" value="Cytochrome P450"/>
    <property type="match status" value="2"/>
</dbReference>
<evidence type="ECO:0000256" key="5">
    <source>
        <dbReference type="ARBA" id="ARBA00023004"/>
    </source>
</evidence>
<dbReference type="InterPro" id="IPR002401">
    <property type="entry name" value="Cyt_P450_E_grp-I"/>
</dbReference>
<feature type="binding site" description="axial binding residue" evidence="7">
    <location>
        <position position="366"/>
    </location>
    <ligand>
        <name>heme</name>
        <dbReference type="ChEBI" id="CHEBI:30413"/>
    </ligand>
    <ligandPart>
        <name>Fe</name>
        <dbReference type="ChEBI" id="CHEBI:18248"/>
    </ligandPart>
</feature>
<comment type="caution">
    <text evidence="8">The sequence shown here is derived from an EMBL/GenBank/DDBJ whole genome shotgun (WGS) entry which is preliminary data.</text>
</comment>
<keyword evidence="5 7" id="KW-0408">Iron</keyword>
<evidence type="ECO:0000256" key="2">
    <source>
        <dbReference type="ARBA" id="ARBA00022617"/>
    </source>
</evidence>
<dbReference type="CDD" id="cd11051">
    <property type="entry name" value="CYP59-like"/>
    <property type="match status" value="1"/>
</dbReference>
<evidence type="ECO:0000256" key="1">
    <source>
        <dbReference type="ARBA" id="ARBA00010617"/>
    </source>
</evidence>
<keyword evidence="3 7" id="KW-0479">Metal-binding</keyword>
<dbReference type="InterPro" id="IPR050196">
    <property type="entry name" value="Cytochrome_P450_Monoox"/>
</dbReference>
<accession>A0A3A2ZKY6</accession>
<evidence type="ECO:0000256" key="6">
    <source>
        <dbReference type="ARBA" id="ARBA00023033"/>
    </source>
</evidence>
<dbReference type="OrthoDB" id="10029320at2759"/>
<reference evidence="9" key="1">
    <citation type="submission" date="2017-02" db="EMBL/GenBank/DDBJ databases">
        <authorList>
            <person name="Tafer H."/>
            <person name="Lopandic K."/>
        </authorList>
    </citation>
    <scope>NUCLEOTIDE SEQUENCE [LARGE SCALE GENOMIC DNA]</scope>
    <source>
        <strain evidence="9">CBS 366.77</strain>
    </source>
</reference>
<dbReference type="PANTHER" id="PTHR24291:SF50">
    <property type="entry name" value="BIFUNCTIONAL ALBAFLAVENONE MONOOXYGENASE_TERPENE SYNTHASE"/>
    <property type="match status" value="1"/>
</dbReference>
<keyword evidence="2 7" id="KW-0349">Heme</keyword>
<evidence type="ECO:0000256" key="4">
    <source>
        <dbReference type="ARBA" id="ARBA00023002"/>
    </source>
</evidence>
<keyword evidence="9" id="KW-1185">Reference proteome</keyword>
<comment type="similarity">
    <text evidence="1">Belongs to the cytochrome P450 family.</text>
</comment>